<evidence type="ECO:0000313" key="3">
    <source>
        <dbReference type="Proteomes" id="UP000276133"/>
    </source>
</evidence>
<protein>
    <submittedName>
        <fullName evidence="2">Uncharacterized protein</fullName>
    </submittedName>
</protein>
<dbReference type="Proteomes" id="UP000276133">
    <property type="component" value="Unassembled WGS sequence"/>
</dbReference>
<name>A0A3M7P329_BRAPC</name>
<organism evidence="2 3">
    <name type="scientific">Brachionus plicatilis</name>
    <name type="common">Marine rotifer</name>
    <name type="synonym">Brachionus muelleri</name>
    <dbReference type="NCBI Taxonomy" id="10195"/>
    <lineage>
        <taxon>Eukaryota</taxon>
        <taxon>Metazoa</taxon>
        <taxon>Spiralia</taxon>
        <taxon>Gnathifera</taxon>
        <taxon>Rotifera</taxon>
        <taxon>Eurotatoria</taxon>
        <taxon>Monogononta</taxon>
        <taxon>Pseudotrocha</taxon>
        <taxon>Ploima</taxon>
        <taxon>Brachionidae</taxon>
        <taxon>Brachionus</taxon>
    </lineage>
</organism>
<dbReference type="AlphaFoldDB" id="A0A3M7P329"/>
<dbReference type="EMBL" id="REGN01013787">
    <property type="protein sequence ID" value="RMZ93462.1"/>
    <property type="molecule type" value="Genomic_DNA"/>
</dbReference>
<evidence type="ECO:0000313" key="2">
    <source>
        <dbReference type="EMBL" id="RMZ93462.1"/>
    </source>
</evidence>
<reference evidence="2 3" key="1">
    <citation type="journal article" date="2018" name="Sci. Rep.">
        <title>Genomic signatures of local adaptation to the degree of environmental predictability in rotifers.</title>
        <authorList>
            <person name="Franch-Gras L."/>
            <person name="Hahn C."/>
            <person name="Garcia-Roger E.M."/>
            <person name="Carmona M.J."/>
            <person name="Serra M."/>
            <person name="Gomez A."/>
        </authorList>
    </citation>
    <scope>NUCLEOTIDE SEQUENCE [LARGE SCALE GENOMIC DNA]</scope>
    <source>
        <strain evidence="2">HYR1</strain>
    </source>
</reference>
<feature type="compositionally biased region" description="Basic and acidic residues" evidence="1">
    <location>
        <begin position="43"/>
        <end position="52"/>
    </location>
</feature>
<evidence type="ECO:0000256" key="1">
    <source>
        <dbReference type="SAM" id="MobiDB-lite"/>
    </source>
</evidence>
<feature type="region of interest" description="Disordered" evidence="1">
    <location>
        <begin position="38"/>
        <end position="81"/>
    </location>
</feature>
<accession>A0A3M7P329</accession>
<comment type="caution">
    <text evidence="2">The sequence shown here is derived from an EMBL/GenBank/DDBJ whole genome shotgun (WGS) entry which is preliminary data.</text>
</comment>
<keyword evidence="3" id="KW-1185">Reference proteome</keyword>
<sequence length="106" mass="12540">MYTGHFQQIKQEPMEINKMEHRESKFWNSESRMDCLARINPSSRKESNENSFRRYSKSSEYPTSNKRTEFNQERYNKGSGYNNNNKALHFFNMNLLKSGSSANINA</sequence>
<proteinExistence type="predicted"/>
<feature type="compositionally biased region" description="Basic and acidic residues" evidence="1">
    <location>
        <begin position="66"/>
        <end position="76"/>
    </location>
</feature>
<gene>
    <name evidence="2" type="ORF">BpHYR1_041056</name>
</gene>